<reference evidence="1 2" key="1">
    <citation type="journal article" date="2019" name="bioRxiv">
        <title>Genomics, evolutionary history and diagnostics of the Alternaria alternata species group including apple and Asian pear pathotypes.</title>
        <authorList>
            <person name="Armitage A.D."/>
            <person name="Cockerton H.M."/>
            <person name="Sreenivasaprasad S."/>
            <person name="Woodhall J.W."/>
            <person name="Lane C.R."/>
            <person name="Harrison R.J."/>
            <person name="Clarkson J.P."/>
        </authorList>
    </citation>
    <scope>NUCLEOTIDE SEQUENCE [LARGE SCALE GENOMIC DNA]</scope>
    <source>
        <strain evidence="1 2">FERA 650</strain>
    </source>
</reference>
<organism evidence="1 2">
    <name type="scientific">Alternaria gaisen</name>
    <dbReference type="NCBI Taxonomy" id="167740"/>
    <lineage>
        <taxon>Eukaryota</taxon>
        <taxon>Fungi</taxon>
        <taxon>Dikarya</taxon>
        <taxon>Ascomycota</taxon>
        <taxon>Pezizomycotina</taxon>
        <taxon>Dothideomycetes</taxon>
        <taxon>Pleosporomycetidae</taxon>
        <taxon>Pleosporales</taxon>
        <taxon>Pleosporineae</taxon>
        <taxon>Pleosporaceae</taxon>
        <taxon>Alternaria</taxon>
        <taxon>Alternaria sect. Alternaria</taxon>
    </lineage>
</organism>
<name>A0ACB6G454_9PLEO</name>
<dbReference type="Proteomes" id="UP000293547">
    <property type="component" value="Unassembled WGS sequence"/>
</dbReference>
<sequence>MAFLPTNASVTFCNVTLTHTHPGKDDMLRGGGWSAGFEQAAPGMFGGLTEGFATSSVDGGVQIENALSVASWALTSPGNVDYNALQKIDGAMTTKQVIESFYGHGPNYSYWNGCPQGGRQGYMFAQKFPEVFDGIAAAAPAINWSSFFFFSLTFPQQVLSELAQNGLERFPHECEFLSLRRAVIAACDANGGPGAQTSDGSFLWYPHGYQTDPTAFYGTLNNTCSENGTCVPERNTLFTHWIKYFVKKDPDFDLNSMTRQDFVRAFNAGTRDHNSIIDTDYPDLREFRAAGGKLLTYHGLADQSIPYGGTGDYYDRVSALDPALRDFYRYFEVPGAAHYEAGQGDVPNGLFAALVD</sequence>
<protein>
    <submittedName>
        <fullName evidence="1">Uncharacterized protein</fullName>
    </submittedName>
</protein>
<accession>A0ACB6G454</accession>
<gene>
    <name evidence="1" type="ORF">AG0111_0g2037</name>
</gene>
<comment type="caution">
    <text evidence="1">The sequence shown here is derived from an EMBL/GenBank/DDBJ whole genome shotgun (WGS) entry which is preliminary data.</text>
</comment>
<proteinExistence type="predicted"/>
<evidence type="ECO:0000313" key="2">
    <source>
        <dbReference type="Proteomes" id="UP000293547"/>
    </source>
</evidence>
<keyword evidence="2" id="KW-1185">Reference proteome</keyword>
<evidence type="ECO:0000313" key="1">
    <source>
        <dbReference type="EMBL" id="KAB2111323.1"/>
    </source>
</evidence>
<dbReference type="EMBL" id="PDWZ02000001">
    <property type="protein sequence ID" value="KAB2111323.1"/>
    <property type="molecule type" value="Genomic_DNA"/>
</dbReference>